<dbReference type="AlphaFoldDB" id="A0A2T4BSE3"/>
<dbReference type="STRING" id="983965.A0A2T4BSE3"/>
<name>A0A2T4BSE3_TRILO</name>
<sequence length="114" mass="13045">MLASLLHYPADHKSGVFEGRLREAIAIRTHTLPSTSYSRQIERRIEQTLYAAKLNIFNPLHGLKLKFKIICSNVFGIDHTSGSEKAEDSIDHLKHFYKHLRQPFRCALDVGIIC</sequence>
<evidence type="ECO:0000313" key="2">
    <source>
        <dbReference type="Proteomes" id="UP000240760"/>
    </source>
</evidence>
<protein>
    <submittedName>
        <fullName evidence="1">Uncharacterized protein</fullName>
    </submittedName>
</protein>
<accession>A0A2T4BSE3</accession>
<dbReference type="Proteomes" id="UP000240760">
    <property type="component" value="Unassembled WGS sequence"/>
</dbReference>
<gene>
    <name evidence="1" type="ORF">M440DRAFT_1448714</name>
</gene>
<dbReference type="EMBL" id="KZ679142">
    <property type="protein sequence ID" value="PTB72237.1"/>
    <property type="molecule type" value="Genomic_DNA"/>
</dbReference>
<evidence type="ECO:0000313" key="1">
    <source>
        <dbReference type="EMBL" id="PTB72237.1"/>
    </source>
</evidence>
<reference evidence="1 2" key="1">
    <citation type="submission" date="2016-07" db="EMBL/GenBank/DDBJ databases">
        <title>Multiple horizontal gene transfer events from other fungi enriched the ability of initially mycotrophic Trichoderma (Ascomycota) to feed on dead plant biomass.</title>
        <authorList>
            <consortium name="DOE Joint Genome Institute"/>
            <person name="Aerts A."/>
            <person name="Atanasova L."/>
            <person name="Chenthamara K."/>
            <person name="Zhang J."/>
            <person name="Grujic M."/>
            <person name="Henrissat B."/>
            <person name="Kuo A."/>
            <person name="Salamov A."/>
            <person name="Lipzen A."/>
            <person name="Labutti K."/>
            <person name="Barry K."/>
            <person name="Miao Y."/>
            <person name="Rahimi M.J."/>
            <person name="Shen Q."/>
            <person name="Grigoriev I.V."/>
            <person name="Kubicek C.P."/>
            <person name="Druzhinina I.S."/>
        </authorList>
    </citation>
    <scope>NUCLEOTIDE SEQUENCE [LARGE SCALE GENOMIC DNA]</scope>
    <source>
        <strain evidence="1 2">ATCC 18648</strain>
    </source>
</reference>
<keyword evidence="2" id="KW-1185">Reference proteome</keyword>
<dbReference type="OrthoDB" id="3687641at2759"/>
<organism evidence="1 2">
    <name type="scientific">Trichoderma longibrachiatum ATCC 18648</name>
    <dbReference type="NCBI Taxonomy" id="983965"/>
    <lineage>
        <taxon>Eukaryota</taxon>
        <taxon>Fungi</taxon>
        <taxon>Dikarya</taxon>
        <taxon>Ascomycota</taxon>
        <taxon>Pezizomycotina</taxon>
        <taxon>Sordariomycetes</taxon>
        <taxon>Hypocreomycetidae</taxon>
        <taxon>Hypocreales</taxon>
        <taxon>Hypocreaceae</taxon>
        <taxon>Trichoderma</taxon>
    </lineage>
</organism>
<proteinExistence type="predicted"/>